<sequence>MTQQVLANSLLRMTQTSFLRPTFIRKQSSIATMKFKTINLTSPKPFVFHVELNRPEKLNSFNHEMFIEFTDCFKALHNDEDCRVVLLSGAGRMFSAGLDLTAAMKMGEVLAEQEDVARRCKIFREKITTYQEAMSAPETCIKPVISLVHNGCIGAGANLITAVDIRYCTEDTYFQVKEVELGMAADIGALQRLPLIIGNASLVNELCLTGRKIGAKESLEAGLVSKVFKDKESMIASGIELAESLAQKSPVAVQMTKRNILYSRDYGVKAGLQHISTYFIDARMCPRRVSDPKADWNQVMLQSEDFMNAAMALATKSPPPTFSKL</sequence>
<dbReference type="AlphaFoldDB" id="A0A9P0H982"/>
<dbReference type="EMBL" id="OV725080">
    <property type="protein sequence ID" value="CAH1397730.1"/>
    <property type="molecule type" value="Genomic_DNA"/>
</dbReference>
<evidence type="ECO:0000256" key="3">
    <source>
        <dbReference type="ARBA" id="ARBA00022832"/>
    </source>
</evidence>
<dbReference type="FunFam" id="3.90.226.10:FF:000024">
    <property type="entry name" value="Delta3,5-delta2,4-dienoyl-CoA isomerase"/>
    <property type="match status" value="1"/>
</dbReference>
<comment type="pathway">
    <text evidence="1">Lipid metabolism; fatty acid beta-oxidation.</text>
</comment>
<dbReference type="GO" id="GO:0005739">
    <property type="term" value="C:mitochondrion"/>
    <property type="evidence" value="ECO:0007669"/>
    <property type="project" value="TreeGrafter"/>
</dbReference>
<organism evidence="6 7">
    <name type="scientific">Nezara viridula</name>
    <name type="common">Southern green stink bug</name>
    <name type="synonym">Cimex viridulus</name>
    <dbReference type="NCBI Taxonomy" id="85310"/>
    <lineage>
        <taxon>Eukaryota</taxon>
        <taxon>Metazoa</taxon>
        <taxon>Ecdysozoa</taxon>
        <taxon>Arthropoda</taxon>
        <taxon>Hexapoda</taxon>
        <taxon>Insecta</taxon>
        <taxon>Pterygota</taxon>
        <taxon>Neoptera</taxon>
        <taxon>Paraneoptera</taxon>
        <taxon>Hemiptera</taxon>
        <taxon>Heteroptera</taxon>
        <taxon>Panheteroptera</taxon>
        <taxon>Pentatomomorpha</taxon>
        <taxon>Pentatomoidea</taxon>
        <taxon>Pentatomidae</taxon>
        <taxon>Pentatominae</taxon>
        <taxon>Nezara</taxon>
    </lineage>
</organism>
<evidence type="ECO:0000256" key="2">
    <source>
        <dbReference type="ARBA" id="ARBA00005254"/>
    </source>
</evidence>
<comment type="similarity">
    <text evidence="2">Belongs to the enoyl-CoA hydratase/isomerase family.</text>
</comment>
<dbReference type="Gene3D" id="1.10.12.10">
    <property type="entry name" value="Lyase 2-enoyl-coa Hydratase, Chain A, domain 2"/>
    <property type="match status" value="2"/>
</dbReference>
<gene>
    <name evidence="6" type="ORF">NEZAVI_LOCUS7512</name>
</gene>
<reference evidence="6" key="1">
    <citation type="submission" date="2022-01" db="EMBL/GenBank/DDBJ databases">
        <authorList>
            <person name="King R."/>
        </authorList>
    </citation>
    <scope>NUCLEOTIDE SEQUENCE</scope>
</reference>
<dbReference type="PANTHER" id="PTHR43149:SF1">
    <property type="entry name" value="DELTA(3,5)-DELTA(2,4)-DIENOYL-COA ISOMERASE, MITOCHONDRIAL"/>
    <property type="match status" value="1"/>
</dbReference>
<dbReference type="PANTHER" id="PTHR43149">
    <property type="entry name" value="ENOYL-COA HYDRATASE"/>
    <property type="match status" value="1"/>
</dbReference>
<dbReference type="InterPro" id="IPR001753">
    <property type="entry name" value="Enoyl-CoA_hydra/iso"/>
</dbReference>
<keyword evidence="5" id="KW-0413">Isomerase</keyword>
<keyword evidence="3" id="KW-0276">Fatty acid metabolism</keyword>
<dbReference type="InterPro" id="IPR045002">
    <property type="entry name" value="Ech1-like"/>
</dbReference>
<dbReference type="InterPro" id="IPR029045">
    <property type="entry name" value="ClpP/crotonase-like_dom_sf"/>
</dbReference>
<evidence type="ECO:0000256" key="4">
    <source>
        <dbReference type="ARBA" id="ARBA00023098"/>
    </source>
</evidence>
<dbReference type="GO" id="GO:0006631">
    <property type="term" value="P:fatty acid metabolic process"/>
    <property type="evidence" value="ECO:0007669"/>
    <property type="project" value="UniProtKB-KW"/>
</dbReference>
<dbReference type="SUPFAM" id="SSF52096">
    <property type="entry name" value="ClpP/crotonase"/>
    <property type="match status" value="1"/>
</dbReference>
<dbReference type="Pfam" id="PF00378">
    <property type="entry name" value="ECH_1"/>
    <property type="match status" value="1"/>
</dbReference>
<keyword evidence="4" id="KW-0443">Lipid metabolism</keyword>
<proteinExistence type="inferred from homology"/>
<dbReference type="OrthoDB" id="14970at2759"/>
<dbReference type="InterPro" id="IPR014748">
    <property type="entry name" value="Enoyl-CoA_hydra_C"/>
</dbReference>
<dbReference type="CDD" id="cd06558">
    <property type="entry name" value="crotonase-like"/>
    <property type="match status" value="1"/>
</dbReference>
<evidence type="ECO:0000256" key="5">
    <source>
        <dbReference type="ARBA" id="ARBA00023235"/>
    </source>
</evidence>
<dbReference type="Gene3D" id="3.90.226.10">
    <property type="entry name" value="2-enoyl-CoA Hydratase, Chain A, domain 1"/>
    <property type="match status" value="1"/>
</dbReference>
<dbReference type="GO" id="GO:0051750">
    <property type="term" value="F:delta(3,5)-delta(2,4)-dienoyl-CoA isomerase activity"/>
    <property type="evidence" value="ECO:0007669"/>
    <property type="project" value="TreeGrafter"/>
</dbReference>
<name>A0A9P0H982_NEZVI</name>
<accession>A0A9P0H982</accession>
<dbReference type="Proteomes" id="UP001152798">
    <property type="component" value="Chromosome 4"/>
</dbReference>
<evidence type="ECO:0000313" key="7">
    <source>
        <dbReference type="Proteomes" id="UP001152798"/>
    </source>
</evidence>
<keyword evidence="7" id="KW-1185">Reference proteome</keyword>
<evidence type="ECO:0000313" key="6">
    <source>
        <dbReference type="EMBL" id="CAH1397730.1"/>
    </source>
</evidence>
<evidence type="ECO:0000256" key="1">
    <source>
        <dbReference type="ARBA" id="ARBA00005005"/>
    </source>
</evidence>
<protein>
    <submittedName>
        <fullName evidence="6">Uncharacterized protein</fullName>
    </submittedName>
</protein>